<dbReference type="EMBL" id="UINC01208903">
    <property type="protein sequence ID" value="SVE31678.1"/>
    <property type="molecule type" value="Genomic_DNA"/>
</dbReference>
<dbReference type="SUPFAM" id="SSF52374">
    <property type="entry name" value="Nucleotidylyl transferase"/>
    <property type="match status" value="1"/>
</dbReference>
<dbReference type="InterPro" id="IPR014729">
    <property type="entry name" value="Rossmann-like_a/b/a_fold"/>
</dbReference>
<proteinExistence type="inferred from homology"/>
<comment type="similarity">
    <text evidence="1">Belongs to the class-I aminoacyl-tRNA synthetase family.</text>
</comment>
<dbReference type="InterPro" id="IPR002306">
    <property type="entry name" value="Trp-tRNA-ligase"/>
</dbReference>
<feature type="non-terminal residue" evidence="8">
    <location>
        <position position="103"/>
    </location>
</feature>
<dbReference type="PRINTS" id="PR01039">
    <property type="entry name" value="TRNASYNTHTRP"/>
</dbReference>
<dbReference type="Pfam" id="PF00579">
    <property type="entry name" value="tRNA-synt_1b"/>
    <property type="match status" value="1"/>
</dbReference>
<organism evidence="8">
    <name type="scientific">marine metagenome</name>
    <dbReference type="NCBI Taxonomy" id="408172"/>
    <lineage>
        <taxon>unclassified sequences</taxon>
        <taxon>metagenomes</taxon>
        <taxon>ecological metagenomes</taxon>
    </lineage>
</organism>
<dbReference type="GO" id="GO:0005524">
    <property type="term" value="F:ATP binding"/>
    <property type="evidence" value="ECO:0007669"/>
    <property type="project" value="UniProtKB-KW"/>
</dbReference>
<name>A0A383CJ86_9ZZZZ</name>
<dbReference type="PANTHER" id="PTHR43766">
    <property type="entry name" value="TRYPTOPHAN--TRNA LIGASE, MITOCHONDRIAL"/>
    <property type="match status" value="1"/>
</dbReference>
<dbReference type="PANTHER" id="PTHR43766:SF1">
    <property type="entry name" value="TRYPTOPHAN--TRNA LIGASE, MITOCHONDRIAL"/>
    <property type="match status" value="1"/>
</dbReference>
<keyword evidence="6" id="KW-0648">Protein biosynthesis</keyword>
<accession>A0A383CJ86</accession>
<evidence type="ECO:0000256" key="6">
    <source>
        <dbReference type="ARBA" id="ARBA00022917"/>
    </source>
</evidence>
<dbReference type="GO" id="GO:0005829">
    <property type="term" value="C:cytosol"/>
    <property type="evidence" value="ECO:0007669"/>
    <property type="project" value="TreeGrafter"/>
</dbReference>
<keyword evidence="3" id="KW-0436">Ligase</keyword>
<sequence>MNDSVSRERGLSGMRVTGRLHLGHYHGVLKNWVMLQEKCDSFYFVADWHALTTHYEEPGVMERNVWEMVIDWLASGVDPTKATLFIQSRIPQHAELHLLLSMV</sequence>
<keyword evidence="7" id="KW-0030">Aminoacyl-tRNA synthetase</keyword>
<reference evidence="8" key="1">
    <citation type="submission" date="2018-05" db="EMBL/GenBank/DDBJ databases">
        <authorList>
            <person name="Lanie J.A."/>
            <person name="Ng W.-L."/>
            <person name="Kazmierczak K.M."/>
            <person name="Andrzejewski T.M."/>
            <person name="Davidsen T.M."/>
            <person name="Wayne K.J."/>
            <person name="Tettelin H."/>
            <person name="Glass J.I."/>
            <person name="Rusch D."/>
            <person name="Podicherti R."/>
            <person name="Tsui H.-C.T."/>
            <person name="Winkler M.E."/>
        </authorList>
    </citation>
    <scope>NUCLEOTIDE SEQUENCE</scope>
</reference>
<keyword evidence="5" id="KW-0067">ATP-binding</keyword>
<dbReference type="GO" id="GO:0006436">
    <property type="term" value="P:tryptophanyl-tRNA aminoacylation"/>
    <property type="evidence" value="ECO:0007669"/>
    <property type="project" value="InterPro"/>
</dbReference>
<dbReference type="EC" id="6.1.1.2" evidence="2"/>
<dbReference type="InterPro" id="IPR002305">
    <property type="entry name" value="aa-tRNA-synth_Ic"/>
</dbReference>
<evidence type="ECO:0000256" key="2">
    <source>
        <dbReference type="ARBA" id="ARBA00013161"/>
    </source>
</evidence>
<protein>
    <recommendedName>
        <fullName evidence="2">tryptophan--tRNA ligase</fullName>
        <ecNumber evidence="2">6.1.1.2</ecNumber>
    </recommendedName>
</protein>
<evidence type="ECO:0000313" key="8">
    <source>
        <dbReference type="EMBL" id="SVE31678.1"/>
    </source>
</evidence>
<evidence type="ECO:0000256" key="1">
    <source>
        <dbReference type="ARBA" id="ARBA00005594"/>
    </source>
</evidence>
<dbReference type="GO" id="GO:0004830">
    <property type="term" value="F:tryptophan-tRNA ligase activity"/>
    <property type="evidence" value="ECO:0007669"/>
    <property type="project" value="UniProtKB-EC"/>
</dbReference>
<dbReference type="AlphaFoldDB" id="A0A383CJ86"/>
<dbReference type="InterPro" id="IPR050203">
    <property type="entry name" value="Trp-tRNA_synthetase"/>
</dbReference>
<evidence type="ECO:0000256" key="7">
    <source>
        <dbReference type="ARBA" id="ARBA00023146"/>
    </source>
</evidence>
<gene>
    <name evidence="8" type="ORF">METZ01_LOCUS484532</name>
</gene>
<dbReference type="Gene3D" id="3.40.50.620">
    <property type="entry name" value="HUPs"/>
    <property type="match status" value="1"/>
</dbReference>
<evidence type="ECO:0000256" key="5">
    <source>
        <dbReference type="ARBA" id="ARBA00022840"/>
    </source>
</evidence>
<evidence type="ECO:0000256" key="4">
    <source>
        <dbReference type="ARBA" id="ARBA00022741"/>
    </source>
</evidence>
<evidence type="ECO:0000256" key="3">
    <source>
        <dbReference type="ARBA" id="ARBA00022598"/>
    </source>
</evidence>
<keyword evidence="4" id="KW-0547">Nucleotide-binding</keyword>